<dbReference type="EMBL" id="UZAL01045221">
    <property type="protein sequence ID" value="VDP83247.1"/>
    <property type="molecule type" value="Genomic_DNA"/>
</dbReference>
<dbReference type="STRING" id="31246.A0A183Q294"/>
<proteinExistence type="predicted"/>
<name>A0A183Q294_9TREM</name>
<gene>
    <name evidence="1" type="ORF">SMTD_LOCUS20730</name>
</gene>
<reference evidence="1 2" key="1">
    <citation type="submission" date="2018-11" db="EMBL/GenBank/DDBJ databases">
        <authorList>
            <consortium name="Pathogen Informatics"/>
        </authorList>
    </citation>
    <scope>NUCLEOTIDE SEQUENCE [LARGE SCALE GENOMIC DNA]</scope>
    <source>
        <strain>Denwood</strain>
        <strain evidence="2">Zambia</strain>
    </source>
</reference>
<keyword evidence="2" id="KW-1185">Reference proteome</keyword>
<evidence type="ECO:0000313" key="1">
    <source>
        <dbReference type="EMBL" id="VDP83247.1"/>
    </source>
</evidence>
<organism evidence="1 2">
    <name type="scientific">Schistosoma mattheei</name>
    <dbReference type="NCBI Taxonomy" id="31246"/>
    <lineage>
        <taxon>Eukaryota</taxon>
        <taxon>Metazoa</taxon>
        <taxon>Spiralia</taxon>
        <taxon>Lophotrochozoa</taxon>
        <taxon>Platyhelminthes</taxon>
        <taxon>Trematoda</taxon>
        <taxon>Digenea</taxon>
        <taxon>Strigeidida</taxon>
        <taxon>Schistosomatoidea</taxon>
        <taxon>Schistosomatidae</taxon>
        <taxon>Schistosoma</taxon>
    </lineage>
</organism>
<dbReference type="AlphaFoldDB" id="A0A183Q294"/>
<accession>A0A183Q294</accession>
<dbReference type="Proteomes" id="UP000269396">
    <property type="component" value="Unassembled WGS sequence"/>
</dbReference>
<sequence>MESSRPKEKMKTKEHITPRNGNIHEKNEQEFVGTRKEGPGQKEGMKCCNVVVNHENKNNTFNQMNEQNMQICSNNYHKTDQIPELFPHYSEIHSDNRFKRNGYRIDPLLELELDKVRLAQIEREIELERLRQKRSEHYDHFVADKATPSSSLTNYTKKRNEENLLALELERQSLESRWTEQELNAKLNQNKQILVQLAEVSTIYC</sequence>
<evidence type="ECO:0000313" key="2">
    <source>
        <dbReference type="Proteomes" id="UP000269396"/>
    </source>
</evidence>
<protein>
    <submittedName>
        <fullName evidence="1">Uncharacterized protein</fullName>
    </submittedName>
</protein>